<sequence length="510" mass="55363">MTPHVLLHHLLTARAESSGEALVFKEKSLSYREFSQAAERCAAALQDAGAERGDRVVIFLPRGIEECWSIFGVSMAGGVFVPVNALLKAQQIRHIVRDCGAKIVISSAAMTDELKAALEDLPHVKVLQAEDMDNRPAAPAKASAAIGEDLAAILYTSGSTGSPKGVMLSHRNLLAGARIVRTYLEITEKDRILSILPFSFDYGLNQLLTAVEQGATTIISTFRLGDDIVRDLRDHAITGLAGVPTVWAILTRAAPLLAKTPLPHLRYITNSGGRVPQETVRALREKLPDTKIYLMYGLTEAFRSTFLPPEEIDRRPTSIGKAIPECEIFIVTAEGQRAKPGEPGILVHRGPTVSLGYWNRPEDTAKVLRPHPFIPAERGGETVCYSGDLAVEDEDGFFSFVARNDAMIKSSGYRISPTEVEESLMSTGLFQQVAVIGLPDPFAGEKVHAVATAANENIDLSTALKKAAEMLAPFMIPRAIELVDRLPVTANGKVDYRALVRERTDNGAHG</sequence>
<dbReference type="GO" id="GO:0016877">
    <property type="term" value="F:ligase activity, forming carbon-sulfur bonds"/>
    <property type="evidence" value="ECO:0007669"/>
    <property type="project" value="UniProtKB-ARBA"/>
</dbReference>
<evidence type="ECO:0000259" key="3">
    <source>
        <dbReference type="Pfam" id="PF13193"/>
    </source>
</evidence>
<dbReference type="Pfam" id="PF13193">
    <property type="entry name" value="AMP-binding_C"/>
    <property type="match status" value="1"/>
</dbReference>
<reference evidence="4 5" key="1">
    <citation type="submission" date="2020-02" db="EMBL/GenBank/DDBJ databases">
        <title>Plant-Promoting Endophytic Bacterium Rhizobium oryzihabitans sp. nov., Isolated from the Root of Rice.</title>
        <authorList>
            <person name="zhao J."/>
            <person name="Zhang G."/>
        </authorList>
    </citation>
    <scope>NUCLEOTIDE SEQUENCE [LARGE SCALE GENOMIC DNA]</scope>
    <source>
        <strain evidence="4 5">M15</strain>
    </source>
</reference>
<dbReference type="PANTHER" id="PTHR43767:SF10">
    <property type="entry name" value="SURFACTIN SYNTHASE SUBUNIT 1"/>
    <property type="match status" value="1"/>
</dbReference>
<evidence type="ECO:0000313" key="4">
    <source>
        <dbReference type="EMBL" id="QIB37055.1"/>
    </source>
</evidence>
<dbReference type="InterPro" id="IPR000873">
    <property type="entry name" value="AMP-dep_synth/lig_dom"/>
</dbReference>
<dbReference type="EMBL" id="CP048632">
    <property type="protein sequence ID" value="QIB37055.1"/>
    <property type="molecule type" value="Genomic_DNA"/>
</dbReference>
<dbReference type="Gene3D" id="3.40.50.12780">
    <property type="entry name" value="N-terminal domain of ligase-like"/>
    <property type="match status" value="1"/>
</dbReference>
<dbReference type="PANTHER" id="PTHR43767">
    <property type="entry name" value="LONG-CHAIN-FATTY-ACID--COA LIGASE"/>
    <property type="match status" value="1"/>
</dbReference>
<dbReference type="RefSeq" id="WP_082184333.1">
    <property type="nucleotide sequence ID" value="NZ_CP048632.1"/>
</dbReference>
<keyword evidence="1" id="KW-0479">Metal-binding</keyword>
<keyword evidence="5" id="KW-1185">Reference proteome</keyword>
<evidence type="ECO:0000313" key="5">
    <source>
        <dbReference type="Proteomes" id="UP000464865"/>
    </source>
</evidence>
<evidence type="ECO:0000256" key="1">
    <source>
        <dbReference type="ARBA" id="ARBA00022723"/>
    </source>
</evidence>
<dbReference type="PRINTS" id="PR00154">
    <property type="entry name" value="AMPBINDING"/>
</dbReference>
<dbReference type="Pfam" id="PF00501">
    <property type="entry name" value="AMP-binding"/>
    <property type="match status" value="1"/>
</dbReference>
<dbReference type="InterPro" id="IPR025110">
    <property type="entry name" value="AMP-bd_C"/>
</dbReference>
<organism evidence="4 5">
    <name type="scientific">Rhizobium oryzihabitans</name>
    <dbReference type="NCBI Taxonomy" id="2267833"/>
    <lineage>
        <taxon>Bacteria</taxon>
        <taxon>Pseudomonadati</taxon>
        <taxon>Pseudomonadota</taxon>
        <taxon>Alphaproteobacteria</taxon>
        <taxon>Hyphomicrobiales</taxon>
        <taxon>Rhizobiaceae</taxon>
        <taxon>Rhizobium/Agrobacterium group</taxon>
        <taxon>Rhizobium</taxon>
    </lineage>
</organism>
<accession>A0A7L5BE18</accession>
<feature type="domain" description="AMP-dependent synthetase/ligase" evidence="2">
    <location>
        <begin position="18"/>
        <end position="358"/>
    </location>
</feature>
<evidence type="ECO:0000259" key="2">
    <source>
        <dbReference type="Pfam" id="PF00501"/>
    </source>
</evidence>
<dbReference type="GO" id="GO:0046872">
    <property type="term" value="F:metal ion binding"/>
    <property type="evidence" value="ECO:0007669"/>
    <property type="project" value="UniProtKB-KW"/>
</dbReference>
<gene>
    <name evidence="4" type="ORF">G3A56_02775</name>
</gene>
<name>A0A7L5BE18_9HYPH</name>
<feature type="domain" description="AMP-binding enzyme C-terminal" evidence="3">
    <location>
        <begin position="419"/>
        <end position="493"/>
    </location>
</feature>
<proteinExistence type="predicted"/>
<dbReference type="InterPro" id="IPR020459">
    <property type="entry name" value="AMP-binding"/>
</dbReference>
<dbReference type="Gene3D" id="3.30.300.30">
    <property type="match status" value="1"/>
</dbReference>
<dbReference type="CDD" id="cd05922">
    <property type="entry name" value="FACL_like_6"/>
    <property type="match status" value="1"/>
</dbReference>
<dbReference type="Proteomes" id="UP000464865">
    <property type="component" value="Chromosome M15-11"/>
</dbReference>
<dbReference type="InterPro" id="IPR020845">
    <property type="entry name" value="AMP-binding_CS"/>
</dbReference>
<dbReference type="InterPro" id="IPR042099">
    <property type="entry name" value="ANL_N_sf"/>
</dbReference>
<protein>
    <submittedName>
        <fullName evidence="4">AMP-binding protein</fullName>
    </submittedName>
</protein>
<dbReference type="PROSITE" id="PS00455">
    <property type="entry name" value="AMP_BINDING"/>
    <property type="match status" value="1"/>
</dbReference>
<dbReference type="InterPro" id="IPR050237">
    <property type="entry name" value="ATP-dep_AMP-bd_enzyme"/>
</dbReference>
<dbReference type="KEGG" id="roy:G3A56_02775"/>
<dbReference type="InterPro" id="IPR045851">
    <property type="entry name" value="AMP-bd_C_sf"/>
</dbReference>
<dbReference type="SUPFAM" id="SSF56801">
    <property type="entry name" value="Acetyl-CoA synthetase-like"/>
    <property type="match status" value="1"/>
</dbReference>
<dbReference type="AlphaFoldDB" id="A0A7L5BE18"/>